<dbReference type="PANTHER" id="PTHR23416">
    <property type="entry name" value="SIALIC ACID SYNTHASE-RELATED"/>
    <property type="match status" value="1"/>
</dbReference>
<feature type="transmembrane region" description="Helical" evidence="4">
    <location>
        <begin position="12"/>
        <end position="33"/>
    </location>
</feature>
<evidence type="ECO:0000256" key="4">
    <source>
        <dbReference type="SAM" id="Phobius"/>
    </source>
</evidence>
<dbReference type="InterPro" id="IPR011004">
    <property type="entry name" value="Trimer_LpxA-like_sf"/>
</dbReference>
<evidence type="ECO:0000313" key="6">
    <source>
        <dbReference type="Proteomes" id="UP000178577"/>
    </source>
</evidence>
<name>A0A1F5GBT4_9BACT</name>
<dbReference type="PANTHER" id="PTHR23416:SF23">
    <property type="entry name" value="ACETYLTRANSFERASE C18B11.09C-RELATED"/>
    <property type="match status" value="1"/>
</dbReference>
<evidence type="ECO:0000256" key="1">
    <source>
        <dbReference type="ARBA" id="ARBA00007274"/>
    </source>
</evidence>
<keyword evidence="4" id="KW-0472">Membrane</keyword>
<proteinExistence type="inferred from homology"/>
<evidence type="ECO:0000256" key="2">
    <source>
        <dbReference type="ARBA" id="ARBA00022679"/>
    </source>
</evidence>
<dbReference type="Gene3D" id="2.160.10.10">
    <property type="entry name" value="Hexapeptide repeat proteins"/>
    <property type="match status" value="1"/>
</dbReference>
<dbReference type="CDD" id="cd04647">
    <property type="entry name" value="LbH_MAT_like"/>
    <property type="match status" value="1"/>
</dbReference>
<dbReference type="SUPFAM" id="SSF51161">
    <property type="entry name" value="Trimeric LpxA-like enzymes"/>
    <property type="match status" value="1"/>
</dbReference>
<comment type="similarity">
    <text evidence="1">Belongs to the transferase hexapeptide repeat family.</text>
</comment>
<evidence type="ECO:0000313" key="5">
    <source>
        <dbReference type="EMBL" id="OGD89305.1"/>
    </source>
</evidence>
<accession>A0A1F5GBT4</accession>
<keyword evidence="3" id="KW-0677">Repeat</keyword>
<keyword evidence="2" id="KW-0808">Transferase</keyword>
<comment type="caution">
    <text evidence="5">The sequence shown here is derived from an EMBL/GenBank/DDBJ whole genome shotgun (WGS) entry which is preliminary data.</text>
</comment>
<dbReference type="InterPro" id="IPR018357">
    <property type="entry name" value="Hexapep_transf_CS"/>
</dbReference>
<keyword evidence="4" id="KW-1133">Transmembrane helix</keyword>
<dbReference type="InterPro" id="IPR051159">
    <property type="entry name" value="Hexapeptide_acetyltransf"/>
</dbReference>
<dbReference type="EMBL" id="MFAY01000013">
    <property type="protein sequence ID" value="OGD89305.1"/>
    <property type="molecule type" value="Genomic_DNA"/>
</dbReference>
<dbReference type="AlphaFoldDB" id="A0A1F5GBT4"/>
<gene>
    <name evidence="5" type="ORF">A2693_00545</name>
</gene>
<dbReference type="PROSITE" id="PS00101">
    <property type="entry name" value="HEXAPEP_TRANSFERASES"/>
    <property type="match status" value="1"/>
</dbReference>
<dbReference type="GO" id="GO:0008374">
    <property type="term" value="F:O-acyltransferase activity"/>
    <property type="evidence" value="ECO:0007669"/>
    <property type="project" value="TreeGrafter"/>
</dbReference>
<protein>
    <recommendedName>
        <fullName evidence="7">Acetyltransferase</fullName>
    </recommendedName>
</protein>
<reference evidence="5 6" key="1">
    <citation type="journal article" date="2016" name="Nat. Commun.">
        <title>Thousands of microbial genomes shed light on interconnected biogeochemical processes in an aquifer system.</title>
        <authorList>
            <person name="Anantharaman K."/>
            <person name="Brown C.T."/>
            <person name="Hug L.A."/>
            <person name="Sharon I."/>
            <person name="Castelle C.J."/>
            <person name="Probst A.J."/>
            <person name="Thomas B.C."/>
            <person name="Singh A."/>
            <person name="Wilkins M.J."/>
            <person name="Karaoz U."/>
            <person name="Brodie E.L."/>
            <person name="Williams K.H."/>
            <person name="Hubbard S.S."/>
            <person name="Banfield J.F."/>
        </authorList>
    </citation>
    <scope>NUCLEOTIDE SEQUENCE [LARGE SCALE GENOMIC DNA]</scope>
</reference>
<keyword evidence="4" id="KW-0812">Transmembrane</keyword>
<evidence type="ECO:0000256" key="3">
    <source>
        <dbReference type="ARBA" id="ARBA00022737"/>
    </source>
</evidence>
<organism evidence="5 6">
    <name type="scientific">Candidatus Curtissbacteria bacterium RIFCSPHIGHO2_01_FULL_40_12</name>
    <dbReference type="NCBI Taxonomy" id="1797710"/>
    <lineage>
        <taxon>Bacteria</taxon>
        <taxon>Candidatus Curtissiibacteriota</taxon>
    </lineage>
</organism>
<sequence>MKALKEIGAGKVIRFAIFSVLQAVYHLGVDLIFNFPQTRKLFLQILGSAVGKDSIIMNVKFFNWHHTGFRGLKIGKDCFIGDETLIDLYDKVILEDQVTIAQRVTVLTHLNVGYSDHPLQKFFPKTSKPVIFKKGSVVAAASTILPGVTIGEKSFVAAGSVVADDVPPNSLVAGVPAKLVRKLK</sequence>
<dbReference type="Proteomes" id="UP000178577">
    <property type="component" value="Unassembled WGS sequence"/>
</dbReference>
<evidence type="ECO:0008006" key="7">
    <source>
        <dbReference type="Google" id="ProtNLM"/>
    </source>
</evidence>